<organism evidence="1 2">
    <name type="scientific">Catharanthus roseus</name>
    <name type="common">Madagascar periwinkle</name>
    <name type="synonym">Vinca rosea</name>
    <dbReference type="NCBI Taxonomy" id="4058"/>
    <lineage>
        <taxon>Eukaryota</taxon>
        <taxon>Viridiplantae</taxon>
        <taxon>Streptophyta</taxon>
        <taxon>Embryophyta</taxon>
        <taxon>Tracheophyta</taxon>
        <taxon>Spermatophyta</taxon>
        <taxon>Magnoliopsida</taxon>
        <taxon>eudicotyledons</taxon>
        <taxon>Gunneridae</taxon>
        <taxon>Pentapetalae</taxon>
        <taxon>asterids</taxon>
        <taxon>lamiids</taxon>
        <taxon>Gentianales</taxon>
        <taxon>Apocynaceae</taxon>
        <taxon>Rauvolfioideae</taxon>
        <taxon>Vinceae</taxon>
        <taxon>Catharanthinae</taxon>
        <taxon>Catharanthus</taxon>
    </lineage>
</organism>
<accession>A0ACC0A346</accession>
<keyword evidence="2" id="KW-1185">Reference proteome</keyword>
<comment type="caution">
    <text evidence="1">The sequence shown here is derived from an EMBL/GenBank/DDBJ whole genome shotgun (WGS) entry which is preliminary data.</text>
</comment>
<evidence type="ECO:0000313" key="1">
    <source>
        <dbReference type="EMBL" id="KAI5654599.1"/>
    </source>
</evidence>
<dbReference type="EMBL" id="CM044707">
    <property type="protein sequence ID" value="KAI5654599.1"/>
    <property type="molecule type" value="Genomic_DNA"/>
</dbReference>
<name>A0ACC0A346_CATRO</name>
<gene>
    <name evidence="1" type="ORF">M9H77_31786</name>
</gene>
<evidence type="ECO:0000313" key="2">
    <source>
        <dbReference type="Proteomes" id="UP001060085"/>
    </source>
</evidence>
<reference evidence="2" key="1">
    <citation type="journal article" date="2023" name="Nat. Plants">
        <title>Single-cell RNA sequencing provides a high-resolution roadmap for understanding the multicellular compartmentation of specialized metabolism.</title>
        <authorList>
            <person name="Sun S."/>
            <person name="Shen X."/>
            <person name="Li Y."/>
            <person name="Li Y."/>
            <person name="Wang S."/>
            <person name="Li R."/>
            <person name="Zhang H."/>
            <person name="Shen G."/>
            <person name="Guo B."/>
            <person name="Wei J."/>
            <person name="Xu J."/>
            <person name="St-Pierre B."/>
            <person name="Chen S."/>
            <person name="Sun C."/>
        </authorList>
    </citation>
    <scope>NUCLEOTIDE SEQUENCE [LARGE SCALE GENOMIC DNA]</scope>
</reference>
<sequence>MISGLQFYGGRRLLLFLFLRRYSSKSAAAPESQSQNPILVDYLIHSLGFSRREALSATEKVILYKSCRNDPDLVVKFLGELGLTKTQIRSIVSASPSILTCNVEKTLQPRIQVLQDLGMSGSDLIRFLTRYKSIVTRSVSSYIKPPIDYLRNLLGSDENALKAIKKCNCLVDPSTPKAIELNVELLRRKGLSPEEISRLVLDQPLKFKLFPTENLQKVLSALENDFRIPPDSKMFYHGIVVLYPFCKSTIDKKFEVFRSLGWSDATIYRVFRKYPYVISTSEDKLRKVWNFFTKEIGYTPDILATHPSFLNMNFERRVKLRRDVLKILNEKKLNKKKAGLSSILQMGESKFVQDYLLPYKNEIPDVFDSYFKVKKGDRKSLI</sequence>
<proteinExistence type="predicted"/>
<dbReference type="Proteomes" id="UP001060085">
    <property type="component" value="Linkage Group LG07"/>
</dbReference>
<protein>
    <submittedName>
        <fullName evidence="1">Uncharacterized protein</fullName>
    </submittedName>
</protein>